<name>A0A086Y1N3_9RHOB</name>
<evidence type="ECO:0000313" key="2">
    <source>
        <dbReference type="EMBL" id="KFI28183.1"/>
    </source>
</evidence>
<dbReference type="PROSITE" id="PS51257">
    <property type="entry name" value="PROKAR_LIPOPROTEIN"/>
    <property type="match status" value="1"/>
</dbReference>
<evidence type="ECO:0000256" key="1">
    <source>
        <dbReference type="SAM" id="Phobius"/>
    </source>
</evidence>
<dbReference type="eggNOG" id="ENOG5032RT9">
    <property type="taxonomic scope" value="Bacteria"/>
</dbReference>
<keyword evidence="1" id="KW-0812">Transmembrane</keyword>
<organism evidence="2 3">
    <name type="scientific">Paenirhodobacter enshiensis</name>
    <dbReference type="NCBI Taxonomy" id="1105367"/>
    <lineage>
        <taxon>Bacteria</taxon>
        <taxon>Pseudomonadati</taxon>
        <taxon>Pseudomonadota</taxon>
        <taxon>Alphaproteobacteria</taxon>
        <taxon>Rhodobacterales</taxon>
        <taxon>Rhodobacter group</taxon>
        <taxon>Paenirhodobacter</taxon>
    </lineage>
</organism>
<evidence type="ECO:0008006" key="4">
    <source>
        <dbReference type="Google" id="ProtNLM"/>
    </source>
</evidence>
<dbReference type="STRING" id="1105367.CG50_14950"/>
<accession>A0A086Y1N3</accession>
<reference evidence="2 3" key="1">
    <citation type="submission" date="2014-03" db="EMBL/GenBank/DDBJ databases">
        <title>Genome of Paenirhodobacter enshiensis DW2-9.</title>
        <authorList>
            <person name="Wang D."/>
            <person name="Wang G."/>
        </authorList>
    </citation>
    <scope>NUCLEOTIDE SEQUENCE [LARGE SCALE GENOMIC DNA]</scope>
    <source>
        <strain evidence="2 3">DW2-9</strain>
    </source>
</reference>
<dbReference type="EMBL" id="JFZB01000007">
    <property type="protein sequence ID" value="KFI28183.1"/>
    <property type="molecule type" value="Genomic_DNA"/>
</dbReference>
<dbReference type="AlphaFoldDB" id="A0A086Y1N3"/>
<proteinExistence type="predicted"/>
<feature type="transmembrane region" description="Helical" evidence="1">
    <location>
        <begin position="12"/>
        <end position="31"/>
    </location>
</feature>
<dbReference type="Proteomes" id="UP000028824">
    <property type="component" value="Unassembled WGS sequence"/>
</dbReference>
<protein>
    <recommendedName>
        <fullName evidence="4">D-galactarate dehydratase</fullName>
    </recommendedName>
</protein>
<keyword evidence="1" id="KW-1133">Transmembrane helix</keyword>
<keyword evidence="3" id="KW-1185">Reference proteome</keyword>
<keyword evidence="1" id="KW-0472">Membrane</keyword>
<sequence length="159" mass="15787">MARRLVRAAVRLSALGALTGGLSGCFLIGGWEFPRISPAQTAPAASPAGMAASGQSVAALDTTTAAERRAAAEAGGGAKVGSTVASLGDPTVEGFWARTPLVSAPVKGRLADPRTGASVAVDLQPLAGPKGAGSQVSLAAMRALGVSLTDLPHLDVYRN</sequence>
<comment type="caution">
    <text evidence="2">The sequence shown here is derived from an EMBL/GenBank/DDBJ whole genome shotgun (WGS) entry which is preliminary data.</text>
</comment>
<gene>
    <name evidence="2" type="ORF">CG50_14950</name>
</gene>
<evidence type="ECO:0000313" key="3">
    <source>
        <dbReference type="Proteomes" id="UP000028824"/>
    </source>
</evidence>